<dbReference type="Proteomes" id="UP000190669">
    <property type="component" value="Unassembled WGS sequence"/>
</dbReference>
<proteinExistence type="predicted"/>
<organism evidence="2 4">
    <name type="scientific">Chryseobacterium balustinum</name>
    <dbReference type="NCBI Taxonomy" id="246"/>
    <lineage>
        <taxon>Bacteria</taxon>
        <taxon>Pseudomonadati</taxon>
        <taxon>Bacteroidota</taxon>
        <taxon>Flavobacteriia</taxon>
        <taxon>Flavobacteriales</taxon>
        <taxon>Weeksellaceae</taxon>
        <taxon>Chryseobacterium group</taxon>
        <taxon>Chryseobacterium</taxon>
    </lineage>
</organism>
<sequence length="77" mass="9582">MFIYNCRDLFNLKNHVFQNIFLILKRIFNRLINLNLKLEIMKSILESLNMKKFLTQRFILKIYILRKQRQINLLRKP</sequence>
<evidence type="ECO:0000313" key="3">
    <source>
        <dbReference type="Proteomes" id="UP000190669"/>
    </source>
</evidence>
<dbReference type="KEGG" id="cbp:EB354_04375"/>
<comment type="caution">
    <text evidence="2">The sequence shown here is derived from an EMBL/GenBank/DDBJ whole genome shotgun (WGS) entry which is preliminary data.</text>
</comment>
<evidence type="ECO:0000313" key="1">
    <source>
        <dbReference type="EMBL" id="SKB77253.1"/>
    </source>
</evidence>
<dbReference type="EMBL" id="UAVR01000001">
    <property type="protein sequence ID" value="SQA86608.1"/>
    <property type="molecule type" value="Genomic_DNA"/>
</dbReference>
<evidence type="ECO:0000313" key="4">
    <source>
        <dbReference type="Proteomes" id="UP000251937"/>
    </source>
</evidence>
<dbReference type="AlphaFoldDB" id="A0AAX2IER3"/>
<protein>
    <submittedName>
        <fullName evidence="2">Uncharacterized protein</fullName>
    </submittedName>
</protein>
<keyword evidence="3" id="KW-1185">Reference proteome</keyword>
<dbReference type="EMBL" id="FUZE01000008">
    <property type="protein sequence ID" value="SKB77253.1"/>
    <property type="molecule type" value="Genomic_DNA"/>
</dbReference>
<dbReference type="Proteomes" id="UP000251937">
    <property type="component" value="Unassembled WGS sequence"/>
</dbReference>
<reference evidence="1 3" key="1">
    <citation type="submission" date="2017-02" db="EMBL/GenBank/DDBJ databases">
        <authorList>
            <person name="Varghese N."/>
            <person name="Submissions S."/>
        </authorList>
    </citation>
    <scope>NUCLEOTIDE SEQUENCE [LARGE SCALE GENOMIC DNA]</scope>
    <source>
        <strain evidence="1 3">DSM 16775</strain>
    </source>
</reference>
<gene>
    <name evidence="2" type="ORF">NCTC11212_00034</name>
    <name evidence="1" type="ORF">SAMN05421800_10855</name>
</gene>
<reference evidence="2 4" key="2">
    <citation type="submission" date="2018-06" db="EMBL/GenBank/DDBJ databases">
        <authorList>
            <consortium name="Pathogen Informatics"/>
            <person name="Doyle S."/>
        </authorList>
    </citation>
    <scope>NUCLEOTIDE SEQUENCE [LARGE SCALE GENOMIC DNA]</scope>
    <source>
        <strain evidence="2 4">NCTC11212</strain>
    </source>
</reference>
<accession>A0AAX2IER3</accession>
<name>A0AAX2IER3_9FLAO</name>
<evidence type="ECO:0000313" key="2">
    <source>
        <dbReference type="EMBL" id="SQA86608.1"/>
    </source>
</evidence>